<feature type="coiled-coil region" evidence="14">
    <location>
        <begin position="436"/>
        <end position="468"/>
    </location>
</feature>
<dbReference type="OrthoDB" id="342253at2157"/>
<protein>
    <recommendedName>
        <fullName evidence="3">histidine kinase</fullName>
        <ecNumber evidence="3">2.7.13.3</ecNumber>
    </recommendedName>
</protein>
<feature type="domain" description="PAS" evidence="17">
    <location>
        <begin position="328"/>
        <end position="398"/>
    </location>
</feature>
<dbReference type="GO" id="GO:0009927">
    <property type="term" value="F:histidine phosphotransfer kinase activity"/>
    <property type="evidence" value="ECO:0007669"/>
    <property type="project" value="TreeGrafter"/>
</dbReference>
<dbReference type="InterPro" id="IPR035965">
    <property type="entry name" value="PAS-like_dom_sf"/>
</dbReference>
<evidence type="ECO:0000256" key="1">
    <source>
        <dbReference type="ARBA" id="ARBA00000085"/>
    </source>
</evidence>
<keyword evidence="5" id="KW-0597">Phosphoprotein</keyword>
<dbReference type="GeneID" id="55822415"/>
<keyword evidence="8" id="KW-0547">Nucleotide-binding</keyword>
<evidence type="ECO:0000256" key="2">
    <source>
        <dbReference type="ARBA" id="ARBA00004651"/>
    </source>
</evidence>
<evidence type="ECO:0000256" key="8">
    <source>
        <dbReference type="ARBA" id="ARBA00022741"/>
    </source>
</evidence>
<proteinExistence type="predicted"/>
<dbReference type="EMBL" id="CP058215">
    <property type="protein sequence ID" value="QLC50905.1"/>
    <property type="molecule type" value="Genomic_DNA"/>
</dbReference>
<feature type="transmembrane region" description="Helical" evidence="15">
    <location>
        <begin position="69"/>
        <end position="90"/>
    </location>
</feature>
<dbReference type="RefSeq" id="WP_176965960.1">
    <property type="nucleotide sequence ID" value="NZ_CP058215.1"/>
</dbReference>
<keyword evidence="4" id="KW-1003">Cell membrane</keyword>
<keyword evidence="7 15" id="KW-0812">Transmembrane</keyword>
<organism evidence="19 20">
    <name type="scientific">Methanolobus zinderi</name>
    <dbReference type="NCBI Taxonomy" id="536044"/>
    <lineage>
        <taxon>Archaea</taxon>
        <taxon>Methanobacteriati</taxon>
        <taxon>Methanobacteriota</taxon>
        <taxon>Stenosarchaea group</taxon>
        <taxon>Methanomicrobia</taxon>
        <taxon>Methanosarcinales</taxon>
        <taxon>Methanosarcinaceae</taxon>
        <taxon>Methanolobus</taxon>
    </lineage>
</organism>
<evidence type="ECO:0000256" key="13">
    <source>
        <dbReference type="ARBA" id="ARBA00023136"/>
    </source>
</evidence>
<dbReference type="PANTHER" id="PTHR43047">
    <property type="entry name" value="TWO-COMPONENT HISTIDINE PROTEIN KINASE"/>
    <property type="match status" value="1"/>
</dbReference>
<evidence type="ECO:0000256" key="11">
    <source>
        <dbReference type="ARBA" id="ARBA00022989"/>
    </source>
</evidence>
<evidence type="ECO:0000313" key="20">
    <source>
        <dbReference type="Proteomes" id="UP000509594"/>
    </source>
</evidence>
<evidence type="ECO:0000256" key="7">
    <source>
        <dbReference type="ARBA" id="ARBA00022692"/>
    </source>
</evidence>
<evidence type="ECO:0000256" key="15">
    <source>
        <dbReference type="SAM" id="Phobius"/>
    </source>
</evidence>
<comment type="catalytic activity">
    <reaction evidence="1">
        <text>ATP + protein L-histidine = ADP + protein N-phospho-L-histidine.</text>
        <dbReference type="EC" id="2.7.13.3"/>
    </reaction>
</comment>
<dbReference type="GO" id="GO:0006355">
    <property type="term" value="P:regulation of DNA-templated transcription"/>
    <property type="evidence" value="ECO:0007669"/>
    <property type="project" value="InterPro"/>
</dbReference>
<sequence length="707" mass="78935">MNSEALIGIVNNAALLLALGLLYDSFSYKVSNKTIFDKVITGSIIGIIGVALIFNSWELAPGIVFDTRSILLSITGLFFGFIPVLIAALISAIYRLSMGGSGVLTGISVIASSTIIGLLWRMHRQNLRKTLGNFELYVFGIAVHVSMLLLMFTLPFETAIEVLKVITIPVILVYPIGTVLLGTLLNQRTARNKAQQALKESEARIKHIYNNVPVGIFRTDSSGKVLSINPEMAHIVGCDSPEEAIEHYTDLGKQLYVNSEKREEFVKMLKKEGSVQNFEYEAQRKDGKRLWLLMNAKISAEAENGFVIDGFTMDITERKMADFRIRESEEKFRAIFEQAATGICQADLDGKIIQFNDRFCKITGYPAEELMNVNFRDITHPDDLPKELELVEEVVAGKRKNYSIEKRYLHKSGSSVWVSVNVSIVSSSEGRPLYFLAVAEDIAERKEAEEQMLRARLAAEEANRYKNELLANANHELRTPLSSIIGFSDIILSDMSDNLNQSQKKYLSHVNQSGKLLLKLISKMLDISRIESGGMDLHFEKFKPGPMVEEVIRGIESMASIKNITLNVDMDTDIQEMTADKGKVQAILYNLLENSLKFTPSKGEVTLKIREKGEFLQVSITDNGIGIQDKDIDRIFDPFVQVDGSSTRKQGGTGLGLMLVKEYVSMHNGEVSVKSEYGRGSTFTFTIPIAPNIEYDSETVRMPEEVN</sequence>
<keyword evidence="11 15" id="KW-1133">Transmembrane helix</keyword>
<evidence type="ECO:0000256" key="3">
    <source>
        <dbReference type="ARBA" id="ARBA00012438"/>
    </source>
</evidence>
<evidence type="ECO:0000256" key="14">
    <source>
        <dbReference type="SAM" id="Coils"/>
    </source>
</evidence>
<dbReference type="GO" id="GO:0005886">
    <property type="term" value="C:plasma membrane"/>
    <property type="evidence" value="ECO:0007669"/>
    <property type="project" value="UniProtKB-SubCell"/>
</dbReference>
<dbReference type="Pfam" id="PF00512">
    <property type="entry name" value="HisKA"/>
    <property type="match status" value="1"/>
</dbReference>
<dbReference type="KEGG" id="mzi:HWN40_12030"/>
<dbReference type="Pfam" id="PF07694">
    <property type="entry name" value="5TM-5TMR_LYT"/>
    <property type="match status" value="1"/>
</dbReference>
<keyword evidence="12" id="KW-0902">Two-component regulatory system</keyword>
<dbReference type="GO" id="GO:0005524">
    <property type="term" value="F:ATP binding"/>
    <property type="evidence" value="ECO:0007669"/>
    <property type="project" value="UniProtKB-KW"/>
</dbReference>
<dbReference type="SUPFAM" id="SSF55874">
    <property type="entry name" value="ATPase domain of HSP90 chaperone/DNA topoisomerase II/histidine kinase"/>
    <property type="match status" value="1"/>
</dbReference>
<dbReference type="Gene3D" id="3.30.450.20">
    <property type="entry name" value="PAS domain"/>
    <property type="match status" value="2"/>
</dbReference>
<dbReference type="PROSITE" id="PS50113">
    <property type="entry name" value="PAC"/>
    <property type="match status" value="2"/>
</dbReference>
<dbReference type="InterPro" id="IPR000700">
    <property type="entry name" value="PAS-assoc_C"/>
</dbReference>
<keyword evidence="10" id="KW-0067">ATP-binding</keyword>
<dbReference type="AlphaFoldDB" id="A0A7D5IQA9"/>
<dbReference type="InterPro" id="IPR003594">
    <property type="entry name" value="HATPase_dom"/>
</dbReference>
<dbReference type="Pfam" id="PF02518">
    <property type="entry name" value="HATPase_c"/>
    <property type="match status" value="1"/>
</dbReference>
<dbReference type="Gene3D" id="3.30.565.10">
    <property type="entry name" value="Histidine kinase-like ATPase, C-terminal domain"/>
    <property type="match status" value="1"/>
</dbReference>
<dbReference type="SMART" id="SM00388">
    <property type="entry name" value="HisKA"/>
    <property type="match status" value="1"/>
</dbReference>
<dbReference type="CDD" id="cd16922">
    <property type="entry name" value="HATPase_EvgS-ArcB-TorS-like"/>
    <property type="match status" value="1"/>
</dbReference>
<evidence type="ECO:0000256" key="12">
    <source>
        <dbReference type="ARBA" id="ARBA00023012"/>
    </source>
</evidence>
<feature type="transmembrane region" description="Helical" evidence="15">
    <location>
        <begin position="35"/>
        <end position="57"/>
    </location>
</feature>
<dbReference type="GO" id="GO:0000155">
    <property type="term" value="F:phosphorelay sensor kinase activity"/>
    <property type="evidence" value="ECO:0007669"/>
    <property type="project" value="InterPro"/>
</dbReference>
<feature type="domain" description="PAC" evidence="18">
    <location>
        <begin position="276"/>
        <end position="327"/>
    </location>
</feature>
<dbReference type="SMART" id="SM00086">
    <property type="entry name" value="PAC"/>
    <property type="match status" value="2"/>
</dbReference>
<evidence type="ECO:0000256" key="10">
    <source>
        <dbReference type="ARBA" id="ARBA00022840"/>
    </source>
</evidence>
<feature type="domain" description="Histidine kinase" evidence="16">
    <location>
        <begin position="472"/>
        <end position="691"/>
    </location>
</feature>
<evidence type="ECO:0000259" key="16">
    <source>
        <dbReference type="PROSITE" id="PS50109"/>
    </source>
</evidence>
<dbReference type="SUPFAM" id="SSF47384">
    <property type="entry name" value="Homodimeric domain of signal transducing histidine kinase"/>
    <property type="match status" value="1"/>
</dbReference>
<dbReference type="InterPro" id="IPR036890">
    <property type="entry name" value="HATPase_C_sf"/>
</dbReference>
<comment type="subcellular location">
    <subcellularLocation>
        <location evidence="2">Cell membrane</location>
        <topology evidence="2">Multi-pass membrane protein</topology>
    </subcellularLocation>
</comment>
<dbReference type="EC" id="2.7.13.3" evidence="3"/>
<dbReference type="InterPro" id="IPR001610">
    <property type="entry name" value="PAC"/>
</dbReference>
<keyword evidence="20" id="KW-1185">Reference proteome</keyword>
<dbReference type="PROSITE" id="PS50109">
    <property type="entry name" value="HIS_KIN"/>
    <property type="match status" value="1"/>
</dbReference>
<dbReference type="NCBIfam" id="TIGR00229">
    <property type="entry name" value="sensory_box"/>
    <property type="match status" value="2"/>
</dbReference>
<dbReference type="SMART" id="SM00387">
    <property type="entry name" value="HATPase_c"/>
    <property type="match status" value="1"/>
</dbReference>
<keyword evidence="6" id="KW-0808">Transferase</keyword>
<feature type="transmembrane region" description="Helical" evidence="15">
    <location>
        <begin position="102"/>
        <end position="122"/>
    </location>
</feature>
<feature type="domain" description="PAC" evidence="18">
    <location>
        <begin position="402"/>
        <end position="454"/>
    </location>
</feature>
<feature type="coiled-coil region" evidence="14">
    <location>
        <begin position="184"/>
        <end position="211"/>
    </location>
</feature>
<dbReference type="InterPro" id="IPR004358">
    <property type="entry name" value="Sig_transdc_His_kin-like_C"/>
</dbReference>
<dbReference type="GO" id="GO:0071555">
    <property type="term" value="P:cell wall organization"/>
    <property type="evidence" value="ECO:0007669"/>
    <property type="project" value="InterPro"/>
</dbReference>
<evidence type="ECO:0000256" key="5">
    <source>
        <dbReference type="ARBA" id="ARBA00022553"/>
    </source>
</evidence>
<evidence type="ECO:0000256" key="9">
    <source>
        <dbReference type="ARBA" id="ARBA00022777"/>
    </source>
</evidence>
<dbReference type="Gene3D" id="1.10.287.130">
    <property type="match status" value="1"/>
</dbReference>
<feature type="transmembrane region" description="Helical" evidence="15">
    <location>
        <begin position="6"/>
        <end position="23"/>
    </location>
</feature>
<dbReference type="SUPFAM" id="SSF55785">
    <property type="entry name" value="PYP-like sensor domain (PAS domain)"/>
    <property type="match status" value="2"/>
</dbReference>
<evidence type="ECO:0000313" key="19">
    <source>
        <dbReference type="EMBL" id="QLC50905.1"/>
    </source>
</evidence>
<dbReference type="CDD" id="cd00130">
    <property type="entry name" value="PAS"/>
    <property type="match status" value="2"/>
</dbReference>
<name>A0A7D5IQA9_9EURY</name>
<dbReference type="FunFam" id="3.30.565.10:FF:000023">
    <property type="entry name" value="PAS domain-containing sensor histidine kinase"/>
    <property type="match status" value="1"/>
</dbReference>
<gene>
    <name evidence="19" type="ORF">HWN40_12030</name>
</gene>
<feature type="transmembrane region" description="Helical" evidence="15">
    <location>
        <begin position="134"/>
        <end position="154"/>
    </location>
</feature>
<keyword evidence="14" id="KW-0175">Coiled coil</keyword>
<dbReference type="Pfam" id="PF13426">
    <property type="entry name" value="PAS_9"/>
    <property type="match status" value="1"/>
</dbReference>
<dbReference type="SMART" id="SM00091">
    <property type="entry name" value="PAS"/>
    <property type="match status" value="2"/>
</dbReference>
<evidence type="ECO:0000256" key="4">
    <source>
        <dbReference type="ARBA" id="ARBA00022475"/>
    </source>
</evidence>
<dbReference type="InterPro" id="IPR011620">
    <property type="entry name" value="Sig_transdc_His_kinase_LytS_TM"/>
</dbReference>
<dbReference type="InterPro" id="IPR013767">
    <property type="entry name" value="PAS_fold"/>
</dbReference>
<feature type="domain" description="PAS" evidence="17">
    <location>
        <begin position="201"/>
        <end position="242"/>
    </location>
</feature>
<evidence type="ECO:0000259" key="17">
    <source>
        <dbReference type="PROSITE" id="PS50112"/>
    </source>
</evidence>
<dbReference type="InterPro" id="IPR000014">
    <property type="entry name" value="PAS"/>
</dbReference>
<reference evidence="19 20" key="1">
    <citation type="submission" date="2020-06" db="EMBL/GenBank/DDBJ databases">
        <title>Methanolobus halotolerans sp. nov., isolated from a saline lake Tus in Siberia.</title>
        <authorList>
            <person name="Shen Y."/>
            <person name="Chen S.-C."/>
            <person name="Lai M.-C."/>
            <person name="Huang H.-H."/>
            <person name="Chiu H.-H."/>
            <person name="Tang S.-L."/>
            <person name="Rogozin D.Y."/>
            <person name="Degermendzhy A.G."/>
        </authorList>
    </citation>
    <scope>NUCLEOTIDE SEQUENCE [LARGE SCALE GENOMIC DNA]</scope>
    <source>
        <strain evidence="19 20">DSM 21339</strain>
    </source>
</reference>
<keyword evidence="13 15" id="KW-0472">Membrane</keyword>
<dbReference type="PROSITE" id="PS50112">
    <property type="entry name" value="PAS"/>
    <property type="match status" value="2"/>
</dbReference>
<evidence type="ECO:0000259" key="18">
    <source>
        <dbReference type="PROSITE" id="PS50113"/>
    </source>
</evidence>
<dbReference type="PRINTS" id="PR00344">
    <property type="entry name" value="BCTRLSENSOR"/>
</dbReference>
<dbReference type="InterPro" id="IPR003661">
    <property type="entry name" value="HisK_dim/P_dom"/>
</dbReference>
<dbReference type="InterPro" id="IPR036097">
    <property type="entry name" value="HisK_dim/P_sf"/>
</dbReference>
<keyword evidence="9" id="KW-0418">Kinase</keyword>
<dbReference type="CDD" id="cd00082">
    <property type="entry name" value="HisKA"/>
    <property type="match status" value="1"/>
</dbReference>
<accession>A0A7D5IQA9</accession>
<dbReference type="Proteomes" id="UP000509594">
    <property type="component" value="Chromosome"/>
</dbReference>
<dbReference type="PANTHER" id="PTHR43047:SF72">
    <property type="entry name" value="OSMOSENSING HISTIDINE PROTEIN KINASE SLN1"/>
    <property type="match status" value="1"/>
</dbReference>
<dbReference type="InterPro" id="IPR005467">
    <property type="entry name" value="His_kinase_dom"/>
</dbReference>
<feature type="transmembrane region" description="Helical" evidence="15">
    <location>
        <begin position="166"/>
        <end position="185"/>
    </location>
</feature>
<dbReference type="Pfam" id="PF00989">
    <property type="entry name" value="PAS"/>
    <property type="match status" value="1"/>
</dbReference>
<evidence type="ECO:0000256" key="6">
    <source>
        <dbReference type="ARBA" id="ARBA00022679"/>
    </source>
</evidence>